<dbReference type="EMBL" id="JANUCP010000005">
    <property type="protein sequence ID" value="MCS3920347.1"/>
    <property type="molecule type" value="Genomic_DNA"/>
</dbReference>
<dbReference type="NCBIfam" id="TIGR01391">
    <property type="entry name" value="dnaG"/>
    <property type="match status" value="1"/>
</dbReference>
<dbReference type="PANTHER" id="PTHR30313">
    <property type="entry name" value="DNA PRIMASE"/>
    <property type="match status" value="1"/>
</dbReference>
<reference evidence="15 16" key="1">
    <citation type="submission" date="2022-08" db="EMBL/GenBank/DDBJ databases">
        <title>Bacterial and archaeal communities from various locations to study Microbial Dark Matter (Phase II).</title>
        <authorList>
            <person name="Stepanauskas R."/>
        </authorList>
    </citation>
    <scope>NUCLEOTIDE SEQUENCE [LARGE SCALE GENOMIC DNA]</scope>
    <source>
        <strain evidence="15 16">PD1</strain>
    </source>
</reference>
<dbReference type="Gene3D" id="3.40.1360.10">
    <property type="match status" value="1"/>
</dbReference>
<dbReference type="InterPro" id="IPR007693">
    <property type="entry name" value="DNA_helicase_DnaB-like_N"/>
</dbReference>
<keyword evidence="10 12" id="KW-0238">DNA-binding</keyword>
<evidence type="ECO:0000256" key="7">
    <source>
        <dbReference type="ARBA" id="ARBA00022771"/>
    </source>
</evidence>
<evidence type="ECO:0000313" key="15">
    <source>
        <dbReference type="EMBL" id="MCS3920347.1"/>
    </source>
</evidence>
<dbReference type="InterPro" id="IPR030846">
    <property type="entry name" value="DnaG_bac"/>
</dbReference>
<dbReference type="InterPro" id="IPR034151">
    <property type="entry name" value="TOPRIM_DnaG_bac"/>
</dbReference>
<dbReference type="SUPFAM" id="SSF56731">
    <property type="entry name" value="DNA primase core"/>
    <property type="match status" value="1"/>
</dbReference>
<keyword evidence="11 12" id="KW-0804">Transcription</keyword>
<keyword evidence="5 12" id="KW-0235">DNA replication</keyword>
<dbReference type="Gene3D" id="3.90.980.10">
    <property type="entry name" value="DNA primase, catalytic core, N-terminal domain"/>
    <property type="match status" value="1"/>
</dbReference>
<keyword evidence="4 12" id="KW-0548">Nucleotidyltransferase</keyword>
<feature type="zinc finger region" description="CHC2-type" evidence="12">
    <location>
        <begin position="37"/>
        <end position="61"/>
    </location>
</feature>
<comment type="domain">
    <text evidence="12">Contains an N-terminal zinc-binding domain, a central core domain that contains the primase activity, and a C-terminal DnaB-binding domain.</text>
</comment>
<feature type="domain" description="Toprim" evidence="14">
    <location>
        <begin position="255"/>
        <end position="336"/>
    </location>
</feature>
<evidence type="ECO:0000256" key="10">
    <source>
        <dbReference type="ARBA" id="ARBA00023125"/>
    </source>
</evidence>
<dbReference type="Pfam" id="PF01807">
    <property type="entry name" value="Zn_ribbon_DnaG"/>
    <property type="match status" value="1"/>
</dbReference>
<evidence type="ECO:0000256" key="5">
    <source>
        <dbReference type="ARBA" id="ARBA00022705"/>
    </source>
</evidence>
<comment type="function">
    <text evidence="12 13">RNA polymerase that catalyzes the synthesis of short RNA molecules used as primers for DNA polymerase during DNA replication.</text>
</comment>
<dbReference type="RefSeq" id="WP_259099187.1">
    <property type="nucleotide sequence ID" value="NZ_CP130454.1"/>
</dbReference>
<dbReference type="InterPro" id="IPR006295">
    <property type="entry name" value="DNA_primase_DnaG"/>
</dbReference>
<comment type="similarity">
    <text evidence="12 13">Belongs to the DnaG primase family.</text>
</comment>
<evidence type="ECO:0000256" key="9">
    <source>
        <dbReference type="ARBA" id="ARBA00022842"/>
    </source>
</evidence>
<name>A0ABT2EQV2_9BACT</name>
<keyword evidence="2 12" id="KW-0639">Primosome</keyword>
<dbReference type="HAMAP" id="MF_00974">
    <property type="entry name" value="DNA_primase_DnaG"/>
    <property type="match status" value="1"/>
</dbReference>
<dbReference type="Pfam" id="PF00772">
    <property type="entry name" value="DnaB"/>
    <property type="match status" value="1"/>
</dbReference>
<comment type="subunit">
    <text evidence="12">Monomer. Interacts with DnaB.</text>
</comment>
<evidence type="ECO:0000256" key="2">
    <source>
        <dbReference type="ARBA" id="ARBA00022515"/>
    </source>
</evidence>
<evidence type="ECO:0000256" key="3">
    <source>
        <dbReference type="ARBA" id="ARBA00022679"/>
    </source>
</evidence>
<evidence type="ECO:0000256" key="4">
    <source>
        <dbReference type="ARBA" id="ARBA00022695"/>
    </source>
</evidence>
<dbReference type="InterPro" id="IPR006171">
    <property type="entry name" value="TOPRIM_dom"/>
</dbReference>
<evidence type="ECO:0000256" key="6">
    <source>
        <dbReference type="ARBA" id="ARBA00022723"/>
    </source>
</evidence>
<protein>
    <recommendedName>
        <fullName evidence="12 13">DNA primase</fullName>
        <ecNumber evidence="12">2.7.7.101</ecNumber>
    </recommendedName>
</protein>
<keyword evidence="7 12" id="KW-0863">Zinc-finger</keyword>
<organism evidence="15 16">
    <name type="scientific">Candidatus Fervidibacter sacchari</name>
    <dbReference type="NCBI Taxonomy" id="1448929"/>
    <lineage>
        <taxon>Bacteria</taxon>
        <taxon>Candidatus Fervidibacterota</taxon>
        <taxon>Candidatus Fervidibacter</taxon>
    </lineage>
</organism>
<dbReference type="SMART" id="SM00400">
    <property type="entry name" value="ZnF_CHCC"/>
    <property type="match status" value="1"/>
</dbReference>
<evidence type="ECO:0000256" key="12">
    <source>
        <dbReference type="HAMAP-Rule" id="MF_00974"/>
    </source>
</evidence>
<dbReference type="InterPro" id="IPR002694">
    <property type="entry name" value="Znf_CHC2"/>
</dbReference>
<evidence type="ECO:0000259" key="14">
    <source>
        <dbReference type="PROSITE" id="PS50880"/>
    </source>
</evidence>
<comment type="caution">
    <text evidence="15">The sequence shown here is derived from an EMBL/GenBank/DDBJ whole genome shotgun (WGS) entry which is preliminary data.</text>
</comment>
<evidence type="ECO:0000256" key="8">
    <source>
        <dbReference type="ARBA" id="ARBA00022833"/>
    </source>
</evidence>
<proteinExistence type="inferred from homology"/>
<dbReference type="PROSITE" id="PS50880">
    <property type="entry name" value="TOPRIM"/>
    <property type="match status" value="1"/>
</dbReference>
<keyword evidence="1 12" id="KW-0240">DNA-directed RNA polymerase</keyword>
<keyword evidence="3 12" id="KW-0808">Transferase</keyword>
<dbReference type="InterPro" id="IPR037068">
    <property type="entry name" value="DNA_primase_core_N_sf"/>
</dbReference>
<dbReference type="Gene3D" id="3.90.580.10">
    <property type="entry name" value="Zinc finger, CHC2-type domain"/>
    <property type="match status" value="1"/>
</dbReference>
<gene>
    <name evidence="12" type="primary">dnaG</name>
    <name evidence="15" type="ORF">M2350_002776</name>
</gene>
<evidence type="ECO:0000256" key="1">
    <source>
        <dbReference type="ARBA" id="ARBA00022478"/>
    </source>
</evidence>
<evidence type="ECO:0000313" key="16">
    <source>
        <dbReference type="Proteomes" id="UP001204798"/>
    </source>
</evidence>
<keyword evidence="9" id="KW-0460">Magnesium</keyword>
<dbReference type="InterPro" id="IPR050219">
    <property type="entry name" value="DnaG_primase"/>
</dbReference>
<keyword evidence="8 12" id="KW-0862">Zinc</keyword>
<dbReference type="CDD" id="cd03364">
    <property type="entry name" value="TOPRIM_DnaG_primases"/>
    <property type="match status" value="1"/>
</dbReference>
<keyword evidence="6 12" id="KW-0479">Metal-binding</keyword>
<dbReference type="InterPro" id="IPR013264">
    <property type="entry name" value="DNAG_N"/>
</dbReference>
<dbReference type="SUPFAM" id="SSF57783">
    <property type="entry name" value="Zinc beta-ribbon"/>
    <property type="match status" value="1"/>
</dbReference>
<dbReference type="InterPro" id="IPR036185">
    <property type="entry name" value="DNA_heli_DnaB-like_N_sf"/>
</dbReference>
<dbReference type="PANTHER" id="PTHR30313:SF2">
    <property type="entry name" value="DNA PRIMASE"/>
    <property type="match status" value="1"/>
</dbReference>
<sequence>MPDTNIVRLIREQANIVEVVSAYVRLIPAGKSYKALCPFHQETDPSFYVSPEKGVWHCFGCNAGGDVIDFVQRIEGLTFTEAVARLARQLGIRWSPSPATRREEWARERLLQLNQWAVEFFERALWASEVGEKARQYLFQRQIGTTTARIFRLGYAPASWDALAKSAQEAGFQVNELLQAGLVQKVRDGSGVIDRFRDRLIFPIFNPQGEPIGFGGRVLGEGEPKYLNTPETPLFQKRKVLYALNLARNSIREKGEVILVEGYMDAISLHQAGFTNTVATMGTALNSDTIQVLKRYTNRVIIAYDRDSAGLNAVLRSADLFRVNEMEVRFVDLPEGSDPDSFVREHGAVGFRELLEKAESLTKFRVSWLVRRHPSATSEGLQAAVKLLASLNDPIEQRSCLQLLAEEWSGGQPERIGSLEQVLTRALLQYLRQQRQTPTPKMSTASDPIATSLVSSSVIPPGILQAEQDLMAAMVQDKELARKVLSLISPDEFLLSRHQELARLVSACLDEDSFNDLTTLVAELGDEEMRQTLSGLLLRDLSFLKAKNAVEDRVQRLRRYKLEQLVRQQRAELLRKISTGQISPDDPTYKVWQETLKALKLGTR</sequence>
<evidence type="ECO:0000256" key="13">
    <source>
        <dbReference type="PIRNR" id="PIRNR002811"/>
    </source>
</evidence>
<dbReference type="Pfam" id="PF08275">
    <property type="entry name" value="DNAG_N"/>
    <property type="match status" value="1"/>
</dbReference>
<dbReference type="GO" id="GO:0016779">
    <property type="term" value="F:nucleotidyltransferase activity"/>
    <property type="evidence" value="ECO:0007669"/>
    <property type="project" value="UniProtKB-KW"/>
</dbReference>
<keyword evidence="16" id="KW-1185">Reference proteome</keyword>
<accession>A0ABT2EQV2</accession>
<comment type="cofactor">
    <cofactor evidence="12 13">
        <name>Zn(2+)</name>
        <dbReference type="ChEBI" id="CHEBI:29105"/>
    </cofactor>
    <text evidence="12 13">Binds 1 zinc ion per monomer.</text>
</comment>
<dbReference type="SUPFAM" id="SSF48024">
    <property type="entry name" value="N-terminal domain of DnaB helicase"/>
    <property type="match status" value="1"/>
</dbReference>
<dbReference type="PIRSF" id="PIRSF002811">
    <property type="entry name" value="DnaG"/>
    <property type="match status" value="1"/>
</dbReference>
<evidence type="ECO:0000256" key="11">
    <source>
        <dbReference type="ARBA" id="ARBA00023163"/>
    </source>
</evidence>
<dbReference type="InterPro" id="IPR036977">
    <property type="entry name" value="DNA_primase_Znf_CHC2"/>
</dbReference>
<dbReference type="InterPro" id="IPR016136">
    <property type="entry name" value="DNA_helicase_N/primase_C"/>
</dbReference>
<dbReference type="Pfam" id="PF13155">
    <property type="entry name" value="Toprim_2"/>
    <property type="match status" value="1"/>
</dbReference>
<dbReference type="Gene3D" id="1.10.860.10">
    <property type="entry name" value="DNAb Helicase, Chain A"/>
    <property type="match status" value="1"/>
</dbReference>
<comment type="catalytic activity">
    <reaction evidence="12">
        <text>ssDNA + n NTP = ssDNA/pppN(pN)n-1 hybrid + (n-1) diphosphate.</text>
        <dbReference type="EC" id="2.7.7.101"/>
    </reaction>
</comment>
<dbReference type="Proteomes" id="UP001204798">
    <property type="component" value="Unassembled WGS sequence"/>
</dbReference>
<dbReference type="SMART" id="SM00493">
    <property type="entry name" value="TOPRIM"/>
    <property type="match status" value="1"/>
</dbReference>
<dbReference type="EC" id="2.7.7.101" evidence="12"/>